<keyword evidence="2" id="KW-0560">Oxidoreductase</keyword>
<dbReference type="EMBL" id="CP019699">
    <property type="protein sequence ID" value="AQS56759.1"/>
    <property type="molecule type" value="Genomic_DNA"/>
</dbReference>
<dbReference type="Gene3D" id="3.40.50.720">
    <property type="entry name" value="NAD(P)-binding Rossmann-like Domain"/>
    <property type="match status" value="1"/>
</dbReference>
<comment type="pathway">
    <text evidence="2">Carbohydrate biosynthesis; dTDP-L-rhamnose biosynthesis.</text>
</comment>
<reference evidence="4 5" key="1">
    <citation type="journal article" date="2015" name="Int. J. Syst. Evol. Microbiol.">
        <title>Novibacillus thermophilus gen. nov., sp. nov., a Gram-staining-negative and moderately thermophilic member of the family Thermoactinomycetaceae.</title>
        <authorList>
            <person name="Yang G."/>
            <person name="Chen J."/>
            <person name="Zhou S."/>
        </authorList>
    </citation>
    <scope>NUCLEOTIDE SEQUENCE [LARGE SCALE GENOMIC DNA]</scope>
    <source>
        <strain evidence="4 5">SG-1</strain>
    </source>
</reference>
<organism evidence="4 5">
    <name type="scientific">Novibacillus thermophilus</name>
    <dbReference type="NCBI Taxonomy" id="1471761"/>
    <lineage>
        <taxon>Bacteria</taxon>
        <taxon>Bacillati</taxon>
        <taxon>Bacillota</taxon>
        <taxon>Bacilli</taxon>
        <taxon>Bacillales</taxon>
        <taxon>Thermoactinomycetaceae</taxon>
        <taxon>Novibacillus</taxon>
    </lineage>
</organism>
<dbReference type="KEGG" id="ntr:B0W44_14405"/>
<evidence type="ECO:0000256" key="1">
    <source>
        <dbReference type="ARBA" id="ARBA00010944"/>
    </source>
</evidence>
<keyword evidence="2" id="KW-0521">NADP</keyword>
<dbReference type="UniPathway" id="UPA00124"/>
<evidence type="ECO:0000313" key="5">
    <source>
        <dbReference type="Proteomes" id="UP000188603"/>
    </source>
</evidence>
<dbReference type="GO" id="GO:0005829">
    <property type="term" value="C:cytosol"/>
    <property type="evidence" value="ECO:0007669"/>
    <property type="project" value="TreeGrafter"/>
</dbReference>
<comment type="similarity">
    <text evidence="1 2">Belongs to the dTDP-4-dehydrorhamnose reductase family.</text>
</comment>
<evidence type="ECO:0000256" key="2">
    <source>
        <dbReference type="RuleBase" id="RU364082"/>
    </source>
</evidence>
<dbReference type="EC" id="1.1.1.133" evidence="2"/>
<proteinExistence type="inferred from homology"/>
<dbReference type="NCBIfam" id="TIGR01214">
    <property type="entry name" value="rmlD"/>
    <property type="match status" value="1"/>
</dbReference>
<dbReference type="AlphaFoldDB" id="A0A1U9K9L3"/>
<dbReference type="PANTHER" id="PTHR10491">
    <property type="entry name" value="DTDP-4-DEHYDRORHAMNOSE REDUCTASE"/>
    <property type="match status" value="1"/>
</dbReference>
<keyword evidence="5" id="KW-1185">Reference proteome</keyword>
<name>A0A1U9K9L3_9BACL</name>
<sequence>MKIFVNGAAGQLGQEVLSRFSPSDDVRGFSRDEWDVTDGERTRDLLQCERPDVVIHCAAYTHVDRAEDEPIVAYRVNAYGARNVAASCREIGAVMVYVSTDYVFGGERKGGGYDEWDQPAPLNVYGRSKEAGEQLVRQFCPEHFILRTSWLYGVHGHNFFKAIVDKGRTVSRIPVVNDQTGSPTYAGHLVSTIKELIATRCYGTFHTANSGACTWYQFAKEIARQMLLKAQIVPTTSSQFGQKARRPRYSVLSSVSLPAQNVAPLPHWREGVREMSKQWKEDTRD</sequence>
<evidence type="ECO:0000313" key="4">
    <source>
        <dbReference type="EMBL" id="AQS56759.1"/>
    </source>
</evidence>
<accession>A0A1U9K9L3</accession>
<dbReference type="GO" id="GO:0019305">
    <property type="term" value="P:dTDP-rhamnose biosynthetic process"/>
    <property type="evidence" value="ECO:0007669"/>
    <property type="project" value="UniProtKB-UniPathway"/>
</dbReference>
<dbReference type="PANTHER" id="PTHR10491:SF4">
    <property type="entry name" value="METHIONINE ADENOSYLTRANSFERASE 2 SUBUNIT BETA"/>
    <property type="match status" value="1"/>
</dbReference>
<dbReference type="RefSeq" id="WP_077720625.1">
    <property type="nucleotide sequence ID" value="NZ_CP019699.1"/>
</dbReference>
<dbReference type="OrthoDB" id="9803892at2"/>
<dbReference type="InterPro" id="IPR036291">
    <property type="entry name" value="NAD(P)-bd_dom_sf"/>
</dbReference>
<dbReference type="GO" id="GO:0008831">
    <property type="term" value="F:dTDP-4-dehydrorhamnose reductase activity"/>
    <property type="evidence" value="ECO:0007669"/>
    <property type="project" value="UniProtKB-EC"/>
</dbReference>
<dbReference type="InterPro" id="IPR005913">
    <property type="entry name" value="dTDP_dehydrorham_reduct"/>
</dbReference>
<dbReference type="Gene3D" id="3.90.25.10">
    <property type="entry name" value="UDP-galactose 4-epimerase, domain 1"/>
    <property type="match status" value="1"/>
</dbReference>
<dbReference type="Proteomes" id="UP000188603">
    <property type="component" value="Chromosome"/>
</dbReference>
<protein>
    <recommendedName>
        <fullName evidence="2">dTDP-4-dehydrorhamnose reductase</fullName>
        <ecNumber evidence="2">1.1.1.133</ecNumber>
    </recommendedName>
</protein>
<comment type="function">
    <text evidence="2">Catalyzes the reduction of dTDP-6-deoxy-L-lyxo-4-hexulose to yield dTDP-L-rhamnose.</text>
</comment>
<gene>
    <name evidence="4" type="ORF">B0W44_14405</name>
</gene>
<dbReference type="STRING" id="1471761.B0W44_14405"/>
<dbReference type="CDD" id="cd05254">
    <property type="entry name" value="dTDP_HR_like_SDR_e"/>
    <property type="match status" value="1"/>
</dbReference>
<dbReference type="InterPro" id="IPR029903">
    <property type="entry name" value="RmlD-like-bd"/>
</dbReference>
<evidence type="ECO:0000259" key="3">
    <source>
        <dbReference type="Pfam" id="PF04321"/>
    </source>
</evidence>
<dbReference type="Pfam" id="PF04321">
    <property type="entry name" value="RmlD_sub_bind"/>
    <property type="match status" value="1"/>
</dbReference>
<feature type="domain" description="RmlD-like substrate binding" evidence="3">
    <location>
        <begin position="1"/>
        <end position="278"/>
    </location>
</feature>
<dbReference type="SUPFAM" id="SSF51735">
    <property type="entry name" value="NAD(P)-binding Rossmann-fold domains"/>
    <property type="match status" value="1"/>
</dbReference>